<evidence type="ECO:0000256" key="6">
    <source>
        <dbReference type="SAM" id="MobiDB-lite"/>
    </source>
</evidence>
<evidence type="ECO:0000259" key="7">
    <source>
        <dbReference type="Pfam" id="PF04563"/>
    </source>
</evidence>
<dbReference type="AlphaFoldDB" id="A0A212CXH2"/>
<dbReference type="GO" id="GO:0003899">
    <property type="term" value="F:DNA-directed RNA polymerase activity"/>
    <property type="evidence" value="ECO:0007669"/>
    <property type="project" value="UniProtKB-EC"/>
</dbReference>
<dbReference type="EC" id="2.7.7.6" evidence="1"/>
<reference evidence="8 9" key="1">
    <citation type="journal article" date="2018" name="Mol. Genet. Genomics">
        <title>The red deer Cervus elaphus genome CerEla1.0: sequencing, annotating, genes, and chromosomes.</title>
        <authorList>
            <person name="Bana N.A."/>
            <person name="Nyiri A."/>
            <person name="Nagy J."/>
            <person name="Frank K."/>
            <person name="Nagy T."/>
            <person name="Steger V."/>
            <person name="Schiller M."/>
            <person name="Lakatos P."/>
            <person name="Sugar L."/>
            <person name="Horn P."/>
            <person name="Barta E."/>
            <person name="Orosz L."/>
        </authorList>
    </citation>
    <scope>NUCLEOTIDE SEQUENCE [LARGE SCALE GENOMIC DNA]</scope>
    <source>
        <strain evidence="8">Hungarian</strain>
    </source>
</reference>
<keyword evidence="3" id="KW-0808">Transferase</keyword>
<protein>
    <recommendedName>
        <fullName evidence="1">DNA-directed RNA polymerase</fullName>
        <ecNumber evidence="1">2.7.7.6</ecNumber>
    </recommendedName>
</protein>
<evidence type="ECO:0000256" key="5">
    <source>
        <dbReference type="ARBA" id="ARBA00023163"/>
    </source>
</evidence>
<gene>
    <name evidence="8" type="ORF">Celaphus_00005559</name>
</gene>
<feature type="non-terminal residue" evidence="8">
    <location>
        <position position="115"/>
    </location>
</feature>
<dbReference type="GO" id="GO:0006351">
    <property type="term" value="P:DNA-templated transcription"/>
    <property type="evidence" value="ECO:0007669"/>
    <property type="project" value="InterPro"/>
</dbReference>
<keyword evidence="5" id="KW-0804">Transcription</keyword>
<comment type="caution">
    <text evidence="8">The sequence shown here is derived from an EMBL/GenBank/DDBJ whole genome shotgun (WGS) entry which is preliminary data.</text>
</comment>
<dbReference type="GO" id="GO:0003677">
    <property type="term" value="F:DNA binding"/>
    <property type="evidence" value="ECO:0007669"/>
    <property type="project" value="InterPro"/>
</dbReference>
<keyword evidence="2" id="KW-0240">DNA-directed RNA polymerase</keyword>
<sequence length="115" mass="12802">MDPGGRWRNLPSGPSLKHLTDPSYGIPREQQKPALQELTRAHVESFNYAVREGLSHAVQAVPPFEFAFKDERISLTIVDAVISPPAVPKGSICKELNVYPAECRGRRSTYRGKLT</sequence>
<evidence type="ECO:0000256" key="4">
    <source>
        <dbReference type="ARBA" id="ARBA00022695"/>
    </source>
</evidence>
<dbReference type="Pfam" id="PF04563">
    <property type="entry name" value="RNA_pol_Rpb2_1"/>
    <property type="match status" value="1"/>
</dbReference>
<feature type="domain" description="RNA polymerase beta subunit protrusion" evidence="7">
    <location>
        <begin position="37"/>
        <end position="114"/>
    </location>
</feature>
<dbReference type="SUPFAM" id="SSF64484">
    <property type="entry name" value="beta and beta-prime subunits of DNA dependent RNA-polymerase"/>
    <property type="match status" value="1"/>
</dbReference>
<dbReference type="Gene3D" id="3.90.1100.10">
    <property type="match status" value="1"/>
</dbReference>
<keyword evidence="9" id="KW-1185">Reference proteome</keyword>
<evidence type="ECO:0000313" key="9">
    <source>
        <dbReference type="Proteomes" id="UP000242450"/>
    </source>
</evidence>
<dbReference type="EMBL" id="MKHE01000011">
    <property type="protein sequence ID" value="OWK10685.1"/>
    <property type="molecule type" value="Genomic_DNA"/>
</dbReference>
<dbReference type="OrthoDB" id="9835825at2759"/>
<dbReference type="InterPro" id="IPR007644">
    <property type="entry name" value="RNA_pol_bsu_protrusion"/>
</dbReference>
<name>A0A212CXH2_CEREH</name>
<organism evidence="8 9">
    <name type="scientific">Cervus elaphus hippelaphus</name>
    <name type="common">European red deer</name>
    <dbReference type="NCBI Taxonomy" id="46360"/>
    <lineage>
        <taxon>Eukaryota</taxon>
        <taxon>Metazoa</taxon>
        <taxon>Chordata</taxon>
        <taxon>Craniata</taxon>
        <taxon>Vertebrata</taxon>
        <taxon>Euteleostomi</taxon>
        <taxon>Mammalia</taxon>
        <taxon>Eutheria</taxon>
        <taxon>Laurasiatheria</taxon>
        <taxon>Artiodactyla</taxon>
        <taxon>Ruminantia</taxon>
        <taxon>Pecora</taxon>
        <taxon>Cervidae</taxon>
        <taxon>Cervinae</taxon>
        <taxon>Cervus</taxon>
    </lineage>
</organism>
<dbReference type="Proteomes" id="UP000242450">
    <property type="component" value="Chromosome 11"/>
</dbReference>
<evidence type="ECO:0000256" key="1">
    <source>
        <dbReference type="ARBA" id="ARBA00012418"/>
    </source>
</evidence>
<feature type="region of interest" description="Disordered" evidence="6">
    <location>
        <begin position="1"/>
        <end position="27"/>
    </location>
</feature>
<dbReference type="GO" id="GO:0000428">
    <property type="term" value="C:DNA-directed RNA polymerase complex"/>
    <property type="evidence" value="ECO:0007669"/>
    <property type="project" value="UniProtKB-KW"/>
</dbReference>
<evidence type="ECO:0000313" key="8">
    <source>
        <dbReference type="EMBL" id="OWK10685.1"/>
    </source>
</evidence>
<evidence type="ECO:0000256" key="2">
    <source>
        <dbReference type="ARBA" id="ARBA00022478"/>
    </source>
</evidence>
<evidence type="ECO:0000256" key="3">
    <source>
        <dbReference type="ARBA" id="ARBA00022679"/>
    </source>
</evidence>
<proteinExistence type="predicted"/>
<keyword evidence="4" id="KW-0548">Nucleotidyltransferase</keyword>
<accession>A0A212CXH2</accession>